<evidence type="ECO:0000256" key="3">
    <source>
        <dbReference type="ARBA" id="ARBA00022679"/>
    </source>
</evidence>
<dbReference type="PANTHER" id="PTHR42832">
    <property type="entry name" value="AMINO ACID AMINOTRANSFERASE"/>
    <property type="match status" value="1"/>
</dbReference>
<dbReference type="InterPro" id="IPR015421">
    <property type="entry name" value="PyrdxlP-dep_Trfase_major"/>
</dbReference>
<dbReference type="STRING" id="1069536.SINU_02315"/>
<dbReference type="RefSeq" id="WP_010026410.1">
    <property type="nucleotide sequence ID" value="NZ_AFVQ02000030.1"/>
</dbReference>
<keyword evidence="6" id="KW-1185">Reference proteome</keyword>
<organism evidence="5 6">
    <name type="scientific">Sporolactobacillus inulinus CASD</name>
    <dbReference type="NCBI Taxonomy" id="1069536"/>
    <lineage>
        <taxon>Bacteria</taxon>
        <taxon>Bacillati</taxon>
        <taxon>Bacillota</taxon>
        <taxon>Bacilli</taxon>
        <taxon>Bacillales</taxon>
        <taxon>Sporolactobacillaceae</taxon>
        <taxon>Sporolactobacillus</taxon>
    </lineage>
</organism>
<evidence type="ECO:0000259" key="4">
    <source>
        <dbReference type="Pfam" id="PF00155"/>
    </source>
</evidence>
<proteinExistence type="predicted"/>
<comment type="caution">
    <text evidence="5">The sequence shown here is derived from an EMBL/GenBank/DDBJ whole genome shotgun (WGS) entry which is preliminary data.</text>
</comment>
<evidence type="ECO:0000256" key="2">
    <source>
        <dbReference type="ARBA" id="ARBA00022576"/>
    </source>
</evidence>
<dbReference type="InterPro" id="IPR015424">
    <property type="entry name" value="PyrdxlP-dep_Trfase"/>
</dbReference>
<keyword evidence="2 5" id="KW-0032">Aminotransferase</keyword>
<evidence type="ECO:0000256" key="1">
    <source>
        <dbReference type="ARBA" id="ARBA00001933"/>
    </source>
</evidence>
<protein>
    <submittedName>
        <fullName evidence="5">Aspartate aminotransferase</fullName>
    </submittedName>
</protein>
<dbReference type="CDD" id="cd00609">
    <property type="entry name" value="AAT_like"/>
    <property type="match status" value="1"/>
</dbReference>
<name>A0A0U1QRU1_9BACL</name>
<dbReference type="Gene3D" id="3.40.640.10">
    <property type="entry name" value="Type I PLP-dependent aspartate aminotransferase-like (Major domain)"/>
    <property type="match status" value="1"/>
</dbReference>
<dbReference type="PANTHER" id="PTHR42832:SF3">
    <property type="entry name" value="L-GLUTAMINE--4-(METHYLSULFANYL)-2-OXOBUTANOATE AMINOTRANSFERASE"/>
    <property type="match status" value="1"/>
</dbReference>
<keyword evidence="3 5" id="KW-0808">Transferase</keyword>
<comment type="cofactor">
    <cofactor evidence="1">
        <name>pyridoxal 5'-phosphate</name>
        <dbReference type="ChEBI" id="CHEBI:597326"/>
    </cofactor>
</comment>
<dbReference type="EMBL" id="AFVQ02000030">
    <property type="protein sequence ID" value="KLI03525.1"/>
    <property type="molecule type" value="Genomic_DNA"/>
</dbReference>
<dbReference type="OrthoDB" id="9802328at2"/>
<dbReference type="Proteomes" id="UP000035553">
    <property type="component" value="Unassembled WGS sequence"/>
</dbReference>
<dbReference type="AlphaFoldDB" id="A0A0U1QRU1"/>
<dbReference type="Gene3D" id="3.90.1150.10">
    <property type="entry name" value="Aspartate Aminotransferase, domain 1"/>
    <property type="match status" value="1"/>
</dbReference>
<feature type="domain" description="Aminotransferase class I/classII large" evidence="4">
    <location>
        <begin position="34"/>
        <end position="384"/>
    </location>
</feature>
<dbReference type="SUPFAM" id="SSF53383">
    <property type="entry name" value="PLP-dependent transferases"/>
    <property type="match status" value="1"/>
</dbReference>
<dbReference type="InterPro" id="IPR004839">
    <property type="entry name" value="Aminotransferase_I/II_large"/>
</dbReference>
<reference evidence="5 6" key="1">
    <citation type="journal article" date="2011" name="J. Bacteriol.">
        <title>Draft genome sequence of Sporolactobacillus inulinus strain CASD, an efficient D-lactic acid-producing bacterium with high-concentration lactate tolerance capability.</title>
        <authorList>
            <person name="Yu B."/>
            <person name="Su F."/>
            <person name="Wang L."/>
            <person name="Xu K."/>
            <person name="Zhao B."/>
            <person name="Xu P."/>
        </authorList>
    </citation>
    <scope>NUCLEOTIDE SEQUENCE [LARGE SCALE GENOMIC DNA]</scope>
    <source>
        <strain evidence="5 6">CASD</strain>
    </source>
</reference>
<dbReference type="GO" id="GO:0030170">
    <property type="term" value="F:pyridoxal phosphate binding"/>
    <property type="evidence" value="ECO:0007669"/>
    <property type="project" value="InterPro"/>
</dbReference>
<dbReference type="InterPro" id="IPR015422">
    <property type="entry name" value="PyrdxlP-dep_Trfase_small"/>
</dbReference>
<accession>A0A0U1QRU1</accession>
<dbReference type="InterPro" id="IPR050881">
    <property type="entry name" value="LL-DAP_aminotransferase"/>
</dbReference>
<evidence type="ECO:0000313" key="5">
    <source>
        <dbReference type="EMBL" id="KLI03525.1"/>
    </source>
</evidence>
<dbReference type="Pfam" id="PF00155">
    <property type="entry name" value="Aminotran_1_2"/>
    <property type="match status" value="1"/>
</dbReference>
<gene>
    <name evidence="5" type="ORF">SINU_02315</name>
</gene>
<evidence type="ECO:0000313" key="6">
    <source>
        <dbReference type="Proteomes" id="UP000035553"/>
    </source>
</evidence>
<dbReference type="NCBIfam" id="NF005977">
    <property type="entry name" value="PRK08068.1"/>
    <property type="match status" value="1"/>
</dbReference>
<dbReference type="GO" id="GO:0008483">
    <property type="term" value="F:transaminase activity"/>
    <property type="evidence" value="ECO:0007669"/>
    <property type="project" value="UniProtKB-KW"/>
</dbReference>
<sequence length="397" mass="43536">MAEFIPSRQVQALPANYFTSIEHKIDTVVKQGIDVIHLHTGSPDQPTPKPIIEAMNQAASLHENQGYPTAGGKRSFKEAISTFYRREYGVTIDPETEVTVFDGATVAISALPQTLLNPGDVMLTTDPGYPLYYVCPKLAGARTYGIPVRAEDDFLPDYRTIPADILEKAHLLMLNYPNNPTGAMATEEFFADTVRFSRKHHIPVVHDFAYAAFGFDGKRPISFLQTPGAKEQGIEVYTLSKTYNMAGFRIGFAVGNASMIRALSTFHDIDHSDVPSPIQDAGSAALLGAQQSVQQLCALYERRRNVLVASMRAIGWTVRAPKGSFFCWFKVPTGYTSESFADALLERAHVAVAPGAGFGTHGDQFVRVGLLEPEERLREAAERIKASGILNEAPVKN</sequence>